<protein>
    <submittedName>
        <fullName evidence="2">Class A beta-lactamase-related serine hydrolase</fullName>
    </submittedName>
</protein>
<dbReference type="GO" id="GO:0016787">
    <property type="term" value="F:hydrolase activity"/>
    <property type="evidence" value="ECO:0007669"/>
    <property type="project" value="UniProtKB-KW"/>
</dbReference>
<sequence length="188" mass="20337">MPSNARQKSTSPWPSRLGRLLVLAALFLSLTCTMAWSDPLVQPAVAPALARMTSADLGKLFDGLIPSQLARNDIAGAVVTVVRDGRIEFAKGYGFADVARRTSASATDTLFRIGSVSKLMTWTAVMQLVEQGKIDLDADVNQYLDFRLPDAHGKTVTMRHLMTHTAGFEDVPGLVEAGSRQGRLPPDQ</sequence>
<proteinExistence type="predicted"/>
<dbReference type="EMBL" id="QYUP01000098">
    <property type="protein sequence ID" value="RJG17650.1"/>
    <property type="molecule type" value="Genomic_DNA"/>
</dbReference>
<dbReference type="InterPro" id="IPR012338">
    <property type="entry name" value="Beta-lactam/transpept-like"/>
</dbReference>
<reference evidence="2 3" key="1">
    <citation type="submission" date="2018-09" db="EMBL/GenBank/DDBJ databases">
        <authorList>
            <person name="Zhu H."/>
        </authorList>
    </citation>
    <scope>NUCLEOTIDE SEQUENCE [LARGE SCALE GENOMIC DNA]</scope>
    <source>
        <strain evidence="2 3">K1S02-61</strain>
    </source>
</reference>
<accession>A0A418XXQ6</accession>
<dbReference type="Proteomes" id="UP000284006">
    <property type="component" value="Unassembled WGS sequence"/>
</dbReference>
<comment type="caution">
    <text evidence="2">The sequence shown here is derived from an EMBL/GenBank/DDBJ whole genome shotgun (WGS) entry which is preliminary data.</text>
</comment>
<dbReference type="SUPFAM" id="SSF56601">
    <property type="entry name" value="beta-lactamase/transpeptidase-like"/>
    <property type="match status" value="1"/>
</dbReference>
<dbReference type="Gene3D" id="3.40.710.10">
    <property type="entry name" value="DD-peptidase/beta-lactamase superfamily"/>
    <property type="match status" value="1"/>
</dbReference>
<dbReference type="OrthoDB" id="9799367at2"/>
<name>A0A418XXQ6_9BURK</name>
<feature type="domain" description="Beta-lactamase-related" evidence="1">
    <location>
        <begin position="61"/>
        <end position="173"/>
    </location>
</feature>
<organism evidence="2 3">
    <name type="scientific">Massilia cavernae</name>
    <dbReference type="NCBI Taxonomy" id="2320864"/>
    <lineage>
        <taxon>Bacteria</taxon>
        <taxon>Pseudomonadati</taxon>
        <taxon>Pseudomonadota</taxon>
        <taxon>Betaproteobacteria</taxon>
        <taxon>Burkholderiales</taxon>
        <taxon>Oxalobacteraceae</taxon>
        <taxon>Telluria group</taxon>
        <taxon>Massilia</taxon>
    </lineage>
</organism>
<dbReference type="InterPro" id="IPR050491">
    <property type="entry name" value="AmpC-like"/>
</dbReference>
<dbReference type="PANTHER" id="PTHR46825">
    <property type="entry name" value="D-ALANYL-D-ALANINE-CARBOXYPEPTIDASE/ENDOPEPTIDASE AMPH"/>
    <property type="match status" value="1"/>
</dbReference>
<dbReference type="RefSeq" id="WP_119810705.1">
    <property type="nucleotide sequence ID" value="NZ_QYUP01000098.1"/>
</dbReference>
<dbReference type="InterPro" id="IPR001466">
    <property type="entry name" value="Beta-lactam-related"/>
</dbReference>
<dbReference type="PANTHER" id="PTHR46825:SF9">
    <property type="entry name" value="BETA-LACTAMASE-RELATED DOMAIN-CONTAINING PROTEIN"/>
    <property type="match status" value="1"/>
</dbReference>
<dbReference type="Pfam" id="PF00144">
    <property type="entry name" value="Beta-lactamase"/>
    <property type="match status" value="1"/>
</dbReference>
<dbReference type="AlphaFoldDB" id="A0A418XXQ6"/>
<evidence type="ECO:0000313" key="2">
    <source>
        <dbReference type="EMBL" id="RJG17650.1"/>
    </source>
</evidence>
<keyword evidence="2" id="KW-0378">Hydrolase</keyword>
<gene>
    <name evidence="2" type="ORF">D3872_10385</name>
</gene>
<evidence type="ECO:0000313" key="3">
    <source>
        <dbReference type="Proteomes" id="UP000284006"/>
    </source>
</evidence>
<keyword evidence="3" id="KW-1185">Reference proteome</keyword>
<evidence type="ECO:0000259" key="1">
    <source>
        <dbReference type="Pfam" id="PF00144"/>
    </source>
</evidence>